<dbReference type="PANTHER" id="PTHR15503">
    <property type="entry name" value="LDOC1 RELATED"/>
    <property type="match status" value="1"/>
</dbReference>
<protein>
    <submittedName>
        <fullName evidence="1">Uncharacterized protein</fullName>
    </submittedName>
</protein>
<proteinExistence type="predicted"/>
<sequence length="281" mass="32229">MVKIPSFPRFQWDFLVIYTPKGEYFILSCLFLNHLNPSIYWRQALITFNADCKDYYDPSKSSSNDFSSSKSCEALVCDSRTPSFPSSVQIASFNSSHSLLSSRDEVFKEIQDVEEENHDPLEELWDKEEELEEVETVMKVVPSAFHHYFKVFPKVKAEKLPPHHACDLHIELEGFLPPVGVIYSLSNQNSDKLGAYISENIYKDFIFPSSFLSGAPVLFFKKKDGGLCFCVDYCKLNSFTRKHKYLVPPINHIITVCNGSCIFSKIYLHGAYNLLRIKEGD</sequence>
<keyword evidence="2" id="KW-1185">Reference proteome</keyword>
<organism evidence="1 2">
    <name type="scientific">Austropuccinia psidii MF-1</name>
    <dbReference type="NCBI Taxonomy" id="1389203"/>
    <lineage>
        <taxon>Eukaryota</taxon>
        <taxon>Fungi</taxon>
        <taxon>Dikarya</taxon>
        <taxon>Basidiomycota</taxon>
        <taxon>Pucciniomycotina</taxon>
        <taxon>Pucciniomycetes</taxon>
        <taxon>Pucciniales</taxon>
        <taxon>Sphaerophragmiaceae</taxon>
        <taxon>Austropuccinia</taxon>
    </lineage>
</organism>
<comment type="caution">
    <text evidence="1">The sequence shown here is derived from an EMBL/GenBank/DDBJ whole genome shotgun (WGS) entry which is preliminary data.</text>
</comment>
<dbReference type="AlphaFoldDB" id="A0A9Q3BXG7"/>
<dbReference type="InterPro" id="IPR032567">
    <property type="entry name" value="RTL1-rel"/>
</dbReference>
<accession>A0A9Q3BXG7</accession>
<dbReference type="Gene3D" id="3.30.70.270">
    <property type="match status" value="1"/>
</dbReference>
<reference evidence="1" key="1">
    <citation type="submission" date="2021-03" db="EMBL/GenBank/DDBJ databases">
        <title>Draft genome sequence of rust myrtle Austropuccinia psidii MF-1, a brazilian biotype.</title>
        <authorList>
            <person name="Quecine M.C."/>
            <person name="Pachon D.M.R."/>
            <person name="Bonatelli M.L."/>
            <person name="Correr F.H."/>
            <person name="Franceschini L.M."/>
            <person name="Leite T.F."/>
            <person name="Margarido G.R.A."/>
            <person name="Almeida C.A."/>
            <person name="Ferrarezi J.A."/>
            <person name="Labate C.A."/>
        </authorList>
    </citation>
    <scope>NUCLEOTIDE SEQUENCE</scope>
    <source>
        <strain evidence="1">MF-1</strain>
    </source>
</reference>
<name>A0A9Q3BXG7_9BASI</name>
<evidence type="ECO:0000313" key="2">
    <source>
        <dbReference type="Proteomes" id="UP000765509"/>
    </source>
</evidence>
<gene>
    <name evidence="1" type="ORF">O181_013017</name>
</gene>
<dbReference type="Proteomes" id="UP000765509">
    <property type="component" value="Unassembled WGS sequence"/>
</dbReference>
<dbReference type="EMBL" id="AVOT02003368">
    <property type="protein sequence ID" value="MBW0473302.1"/>
    <property type="molecule type" value="Genomic_DNA"/>
</dbReference>
<dbReference type="Gene3D" id="3.10.10.10">
    <property type="entry name" value="HIV Type 1 Reverse Transcriptase, subunit A, domain 1"/>
    <property type="match status" value="1"/>
</dbReference>
<dbReference type="InterPro" id="IPR043128">
    <property type="entry name" value="Rev_trsase/Diguanyl_cyclase"/>
</dbReference>
<dbReference type="InterPro" id="IPR043502">
    <property type="entry name" value="DNA/RNA_pol_sf"/>
</dbReference>
<evidence type="ECO:0000313" key="1">
    <source>
        <dbReference type="EMBL" id="MBW0473302.1"/>
    </source>
</evidence>
<dbReference type="SUPFAM" id="SSF56672">
    <property type="entry name" value="DNA/RNA polymerases"/>
    <property type="match status" value="1"/>
</dbReference>
<dbReference type="PANTHER" id="PTHR15503:SF22">
    <property type="entry name" value="TRANSPOSON TY3-I GAG POLYPROTEIN"/>
    <property type="match status" value="1"/>
</dbReference>